<evidence type="ECO:0000256" key="9">
    <source>
        <dbReference type="ARBA" id="ARBA00033741"/>
    </source>
</evidence>
<comment type="subcellular location">
    <subcellularLocation>
        <location evidence="1">Cell membrane</location>
    </subcellularLocation>
    <subcellularLocation>
        <location evidence="2">Secreted</location>
    </subcellularLocation>
</comment>
<keyword evidence="3" id="KW-1003">Cell membrane</keyword>
<evidence type="ECO:0000256" key="10">
    <source>
        <dbReference type="SAM" id="MobiDB-lite"/>
    </source>
</evidence>
<feature type="compositionally biased region" description="Basic and acidic residues" evidence="10">
    <location>
        <begin position="1"/>
        <end position="21"/>
    </location>
</feature>
<reference evidence="11" key="3">
    <citation type="submission" date="2025-09" db="UniProtKB">
        <authorList>
            <consortium name="Ensembl"/>
        </authorList>
    </citation>
    <scope>IDENTIFICATION</scope>
    <source>
        <strain evidence="11">Glennie</strain>
    </source>
</reference>
<proteinExistence type="inferred from homology"/>
<dbReference type="GO" id="GO:0030971">
    <property type="term" value="F:receptor tyrosine kinase binding"/>
    <property type="evidence" value="ECO:0000318"/>
    <property type="project" value="GO_Central"/>
</dbReference>
<evidence type="ECO:0000256" key="5">
    <source>
        <dbReference type="ARBA" id="ARBA00022525"/>
    </source>
</evidence>
<keyword evidence="7" id="KW-0472">Membrane</keyword>
<feature type="region of interest" description="Disordered" evidence="10">
    <location>
        <begin position="1"/>
        <end position="29"/>
    </location>
</feature>
<evidence type="ECO:0000256" key="4">
    <source>
        <dbReference type="ARBA" id="ARBA00022514"/>
    </source>
</evidence>
<dbReference type="Bgee" id="ENSOANG00000042205">
    <property type="expression patterns" value="Expressed in fibroblast and 6 other cell types or tissues"/>
</dbReference>
<protein>
    <recommendedName>
        <fullName evidence="13">ALK and LTK ligand 2</fullName>
    </recommendedName>
</protein>
<dbReference type="GO" id="GO:0005886">
    <property type="term" value="C:plasma membrane"/>
    <property type="evidence" value="ECO:0007669"/>
    <property type="project" value="UniProtKB-SubCell"/>
</dbReference>
<dbReference type="InParanoid" id="A0A6I8MZX5"/>
<keyword evidence="8" id="KW-1015">Disulfide bond</keyword>
<evidence type="ECO:0000256" key="8">
    <source>
        <dbReference type="ARBA" id="ARBA00023157"/>
    </source>
</evidence>
<sequence length="358" mass="39360">MEAGDRRGPEGRGWRSGDRRRTGVAGWSPGVASVARTCDAGWPRSSSPPAPGCCSAGGGEDPWPPKVGWGRRGRLGVDAALRPGWTSRRPSRGPGEPMPCEPGEGHVGVKSGRREGGGLAPEAPGIGLERLSGLSSPARPSPRLPPPPSPISLLLLLLLLLLFILPDRLSLSFVLPFQDEVEAPSFPPRPPGPRRAWRPSPAVPSAMGSRRGPVLLALLLLLLTATAGQGRTQSGQLRDKRTLLNLIMEIIQQLQKYRLGQDGRWQLFSKQDYTLGRREVTDYGVYPDEQRVEIVPRDLRMKDKFLKHLTGPLYFSPKCSKHFHRLYHNTRDCTIPAYYKRCARLLTRLAVSPMCMEG</sequence>
<feature type="region of interest" description="Disordered" evidence="10">
    <location>
        <begin position="41"/>
        <end position="145"/>
    </location>
</feature>
<feature type="region of interest" description="Disordered" evidence="10">
    <location>
        <begin position="182"/>
        <end position="208"/>
    </location>
</feature>
<dbReference type="InterPro" id="IPR029364">
    <property type="entry name" value="ALKL1/2"/>
</dbReference>
<reference evidence="11 12" key="1">
    <citation type="journal article" date="2008" name="Nature">
        <title>Genome analysis of the platypus reveals unique signatures of evolution.</title>
        <authorList>
            <person name="Warren W.C."/>
            <person name="Hillier L.W."/>
            <person name="Marshall Graves J.A."/>
            <person name="Birney E."/>
            <person name="Ponting C.P."/>
            <person name="Grutzner F."/>
            <person name="Belov K."/>
            <person name="Miller W."/>
            <person name="Clarke L."/>
            <person name="Chinwalla A.T."/>
            <person name="Yang S.P."/>
            <person name="Heger A."/>
            <person name="Locke D.P."/>
            <person name="Miethke P."/>
            <person name="Waters P.D."/>
            <person name="Veyrunes F."/>
            <person name="Fulton L."/>
            <person name="Fulton B."/>
            <person name="Graves T."/>
            <person name="Wallis J."/>
            <person name="Puente X.S."/>
            <person name="Lopez-Otin C."/>
            <person name="Ordonez G.R."/>
            <person name="Eichler E.E."/>
            <person name="Chen L."/>
            <person name="Cheng Z."/>
            <person name="Deakin J.E."/>
            <person name="Alsop A."/>
            <person name="Thompson K."/>
            <person name="Kirby P."/>
            <person name="Papenfuss A.T."/>
            <person name="Wakefield M.J."/>
            <person name="Olender T."/>
            <person name="Lancet D."/>
            <person name="Huttley G.A."/>
            <person name="Smit A.F."/>
            <person name="Pask A."/>
            <person name="Temple-Smith P."/>
            <person name="Batzer M.A."/>
            <person name="Walker J.A."/>
            <person name="Konkel M.K."/>
            <person name="Harris R.S."/>
            <person name="Whittington C.M."/>
            <person name="Wong E.S."/>
            <person name="Gemmell N.J."/>
            <person name="Buschiazzo E."/>
            <person name="Vargas Jentzsch I.M."/>
            <person name="Merkel A."/>
            <person name="Schmitz J."/>
            <person name="Zemann A."/>
            <person name="Churakov G."/>
            <person name="Kriegs J.O."/>
            <person name="Brosius J."/>
            <person name="Murchison E.P."/>
            <person name="Sachidanandam R."/>
            <person name="Smith C."/>
            <person name="Hannon G.J."/>
            <person name="Tsend-Ayush E."/>
            <person name="McMillan D."/>
            <person name="Attenborough R."/>
            <person name="Rens W."/>
            <person name="Ferguson-Smith M."/>
            <person name="Lefevre C.M."/>
            <person name="Sharp J.A."/>
            <person name="Nicholas K.R."/>
            <person name="Ray D.A."/>
            <person name="Kube M."/>
            <person name="Reinhardt R."/>
            <person name="Pringle T.H."/>
            <person name="Taylor J."/>
            <person name="Jones R.C."/>
            <person name="Nixon B."/>
            <person name="Dacheux J.L."/>
            <person name="Niwa H."/>
            <person name="Sekita Y."/>
            <person name="Huang X."/>
            <person name="Stark A."/>
            <person name="Kheradpour P."/>
            <person name="Kellis M."/>
            <person name="Flicek P."/>
            <person name="Chen Y."/>
            <person name="Webber C."/>
            <person name="Hardison R."/>
            <person name="Nelson J."/>
            <person name="Hallsworth-Pepin K."/>
            <person name="Delehaunty K."/>
            <person name="Markovic C."/>
            <person name="Minx P."/>
            <person name="Feng Y."/>
            <person name="Kremitzki C."/>
            <person name="Mitreva M."/>
            <person name="Glasscock J."/>
            <person name="Wylie T."/>
            <person name="Wohldmann P."/>
            <person name="Thiru P."/>
            <person name="Nhan M.N."/>
            <person name="Pohl C.S."/>
            <person name="Smith S.M."/>
            <person name="Hou S."/>
            <person name="Nefedov M."/>
            <person name="de Jong P.J."/>
            <person name="Renfree M.B."/>
            <person name="Mardis E.R."/>
            <person name="Wilson R.K."/>
        </authorList>
    </citation>
    <scope>NUCLEOTIDE SEQUENCE [LARGE SCALE GENOMIC DNA]</scope>
    <source>
        <strain evidence="11 12">Glennie</strain>
    </source>
</reference>
<dbReference type="GO" id="GO:0030298">
    <property type="term" value="F:receptor signaling protein tyrosine kinase activator activity"/>
    <property type="evidence" value="ECO:0000318"/>
    <property type="project" value="GO_Central"/>
</dbReference>
<evidence type="ECO:0000256" key="1">
    <source>
        <dbReference type="ARBA" id="ARBA00004236"/>
    </source>
</evidence>
<evidence type="ECO:0000256" key="2">
    <source>
        <dbReference type="ARBA" id="ARBA00004613"/>
    </source>
</evidence>
<dbReference type="GO" id="GO:0070378">
    <property type="term" value="P:positive regulation of ERK5 cascade"/>
    <property type="evidence" value="ECO:0000318"/>
    <property type="project" value="GO_Central"/>
</dbReference>
<dbReference type="PANTHER" id="PTHR28676:SF2">
    <property type="entry name" value="ALK AND LTK LIGAND 2"/>
    <property type="match status" value="1"/>
</dbReference>
<comment type="similarity">
    <text evidence="9">Belongs to the ALKAL family.</text>
</comment>
<gene>
    <name evidence="11" type="primary">ALKAL2</name>
</gene>
<dbReference type="GO" id="GO:0005125">
    <property type="term" value="F:cytokine activity"/>
    <property type="evidence" value="ECO:0007669"/>
    <property type="project" value="UniProtKB-KW"/>
</dbReference>
<name>A0A6I8MZX5_ORNAN</name>
<keyword evidence="12" id="KW-1185">Reference proteome</keyword>
<dbReference type="Proteomes" id="UP000002279">
    <property type="component" value="Chromosome X1"/>
</dbReference>
<evidence type="ECO:0000256" key="3">
    <source>
        <dbReference type="ARBA" id="ARBA00022475"/>
    </source>
</evidence>
<keyword evidence="4" id="KW-0202">Cytokine</keyword>
<dbReference type="Pfam" id="PF15129">
    <property type="entry name" value="ALKL1_2"/>
    <property type="match status" value="1"/>
</dbReference>
<keyword evidence="5" id="KW-0964">Secreted</keyword>
<evidence type="ECO:0000256" key="6">
    <source>
        <dbReference type="ARBA" id="ARBA00022729"/>
    </source>
</evidence>
<dbReference type="GeneTree" id="ENSGT00940000162505"/>
<dbReference type="PANTHER" id="PTHR28676">
    <property type="entry name" value="ALK AND LTK LIGAND 2-RELATED"/>
    <property type="match status" value="1"/>
</dbReference>
<accession>A0A6I8MZX5</accession>
<evidence type="ECO:0000256" key="7">
    <source>
        <dbReference type="ARBA" id="ARBA00023136"/>
    </source>
</evidence>
<evidence type="ECO:0000313" key="12">
    <source>
        <dbReference type="Proteomes" id="UP000002279"/>
    </source>
</evidence>
<evidence type="ECO:0008006" key="13">
    <source>
        <dbReference type="Google" id="ProtNLM"/>
    </source>
</evidence>
<dbReference type="GO" id="GO:0070374">
    <property type="term" value="P:positive regulation of ERK1 and ERK2 cascade"/>
    <property type="evidence" value="ECO:0000318"/>
    <property type="project" value="GO_Central"/>
</dbReference>
<reference evidence="11" key="2">
    <citation type="submission" date="2025-08" db="UniProtKB">
        <authorList>
            <consortium name="Ensembl"/>
        </authorList>
    </citation>
    <scope>IDENTIFICATION</scope>
    <source>
        <strain evidence="11">Glennie</strain>
    </source>
</reference>
<dbReference type="AlphaFoldDB" id="A0A6I8MZX5"/>
<evidence type="ECO:0000313" key="11">
    <source>
        <dbReference type="Ensembl" id="ENSOANP00000034244.1"/>
    </source>
</evidence>
<dbReference type="GO" id="GO:0005615">
    <property type="term" value="C:extracellular space"/>
    <property type="evidence" value="ECO:0007669"/>
    <property type="project" value="UniProtKB-KW"/>
</dbReference>
<keyword evidence="6" id="KW-0732">Signal</keyword>
<organism evidence="11 12">
    <name type="scientific">Ornithorhynchus anatinus</name>
    <name type="common">Duckbill platypus</name>
    <dbReference type="NCBI Taxonomy" id="9258"/>
    <lineage>
        <taxon>Eukaryota</taxon>
        <taxon>Metazoa</taxon>
        <taxon>Chordata</taxon>
        <taxon>Craniata</taxon>
        <taxon>Vertebrata</taxon>
        <taxon>Euteleostomi</taxon>
        <taxon>Mammalia</taxon>
        <taxon>Monotremata</taxon>
        <taxon>Ornithorhynchidae</taxon>
        <taxon>Ornithorhynchus</taxon>
    </lineage>
</organism>
<dbReference type="Ensembl" id="ENSOANT00000065175.1">
    <property type="protein sequence ID" value="ENSOANP00000034244.1"/>
    <property type="gene ID" value="ENSOANG00000042205.1"/>
</dbReference>